<dbReference type="PROSITE" id="PS00018">
    <property type="entry name" value="EF_HAND_1"/>
    <property type="match status" value="1"/>
</dbReference>
<keyword evidence="5" id="KW-1185">Reference proteome</keyword>
<evidence type="ECO:0000313" key="5">
    <source>
        <dbReference type="Proteomes" id="UP000186817"/>
    </source>
</evidence>
<keyword evidence="3" id="KW-0472">Membrane</keyword>
<dbReference type="SUPFAM" id="SSF47473">
    <property type="entry name" value="EF-hand"/>
    <property type="match status" value="1"/>
</dbReference>
<organism evidence="4 5">
    <name type="scientific">Symbiodinium microadriaticum</name>
    <name type="common">Dinoflagellate</name>
    <name type="synonym">Zooxanthella microadriatica</name>
    <dbReference type="NCBI Taxonomy" id="2951"/>
    <lineage>
        <taxon>Eukaryota</taxon>
        <taxon>Sar</taxon>
        <taxon>Alveolata</taxon>
        <taxon>Dinophyceae</taxon>
        <taxon>Suessiales</taxon>
        <taxon>Symbiodiniaceae</taxon>
        <taxon>Symbiodinium</taxon>
    </lineage>
</organism>
<dbReference type="OrthoDB" id="10289723at2759"/>
<name>A0A1Q9EQK5_SYMMI</name>
<dbReference type="EMBL" id="LSRX01000092">
    <property type="protein sequence ID" value="OLQ09714.1"/>
    <property type="molecule type" value="Genomic_DNA"/>
</dbReference>
<keyword evidence="1" id="KW-0106">Calcium</keyword>
<feature type="region of interest" description="Disordered" evidence="2">
    <location>
        <begin position="310"/>
        <end position="337"/>
    </location>
</feature>
<feature type="region of interest" description="Disordered" evidence="2">
    <location>
        <begin position="142"/>
        <end position="174"/>
    </location>
</feature>
<feature type="region of interest" description="Disordered" evidence="2">
    <location>
        <begin position="19"/>
        <end position="45"/>
    </location>
</feature>
<keyword evidence="3" id="KW-1133">Transmembrane helix</keyword>
<proteinExistence type="predicted"/>
<accession>A0A1Q9EQK5</accession>
<evidence type="ECO:0000313" key="4">
    <source>
        <dbReference type="EMBL" id="OLQ09714.1"/>
    </source>
</evidence>
<evidence type="ECO:0000256" key="1">
    <source>
        <dbReference type="ARBA" id="ARBA00022837"/>
    </source>
</evidence>
<feature type="region of interest" description="Disordered" evidence="2">
    <location>
        <begin position="494"/>
        <end position="518"/>
    </location>
</feature>
<keyword evidence="3" id="KW-0812">Transmembrane</keyword>
<dbReference type="InterPro" id="IPR018247">
    <property type="entry name" value="EF_Hand_1_Ca_BS"/>
</dbReference>
<evidence type="ECO:0000256" key="3">
    <source>
        <dbReference type="SAM" id="Phobius"/>
    </source>
</evidence>
<reference evidence="4 5" key="1">
    <citation type="submission" date="2016-02" db="EMBL/GenBank/DDBJ databases">
        <title>Genome analysis of coral dinoflagellate symbionts highlights evolutionary adaptations to a symbiotic lifestyle.</title>
        <authorList>
            <person name="Aranda M."/>
            <person name="Li Y."/>
            <person name="Liew Y.J."/>
            <person name="Baumgarten S."/>
            <person name="Simakov O."/>
            <person name="Wilson M."/>
            <person name="Piel J."/>
            <person name="Ashoor H."/>
            <person name="Bougouffa S."/>
            <person name="Bajic V.B."/>
            <person name="Ryu T."/>
            <person name="Ravasi T."/>
            <person name="Bayer T."/>
            <person name="Micklem G."/>
            <person name="Kim H."/>
            <person name="Bhak J."/>
            <person name="Lajeunesse T.C."/>
            <person name="Voolstra C.R."/>
        </authorList>
    </citation>
    <scope>NUCLEOTIDE SEQUENCE [LARGE SCALE GENOMIC DNA]</scope>
    <source>
        <strain evidence="4 5">CCMP2467</strain>
    </source>
</reference>
<dbReference type="Proteomes" id="UP000186817">
    <property type="component" value="Unassembled WGS sequence"/>
</dbReference>
<feature type="compositionally biased region" description="Acidic residues" evidence="2">
    <location>
        <begin position="20"/>
        <end position="29"/>
    </location>
</feature>
<protein>
    <submittedName>
        <fullName evidence="4">Uncharacterized protein</fullName>
    </submittedName>
</protein>
<comment type="caution">
    <text evidence="4">The sequence shown here is derived from an EMBL/GenBank/DDBJ whole genome shotgun (WGS) entry which is preliminary data.</text>
</comment>
<dbReference type="InterPro" id="IPR011992">
    <property type="entry name" value="EF-hand-dom_pair"/>
</dbReference>
<feature type="transmembrane region" description="Helical" evidence="3">
    <location>
        <begin position="1076"/>
        <end position="1101"/>
    </location>
</feature>
<sequence length="1330" mass="145620">MSLCRNDDSPFERLRRAEQELDGSLEAEQVDSGPAPHTPPTSGLTPVLTLPVLSGFLRVGELGRFVAASQAAQQQPGCGYVSDTAEDTCQSSQDCAAASLASPASTRCVELQARLPLEFQTGAADLVSCQFSDSKSFSSRARELGLSDNDADSEAPGDEVPLVELSDGEAPGDEVPLVELLDDDADSEDPGDAVPLDELPLDERGRVLLPYLDKVYAIDPHRFDDVETDHGLLRDLYQIRSEAGLAAEQEEVLHMSWHGGSYEFRGFAREAMCLAVAKYLWLTRGVHGLAGMPRHVYWEPKRRRFRAQLQETKETQRKGCNQQSRQHGGKKKLDRGKFSKTFPVRSLSADDLRRGMTSAMEWLQEHGGGGQPALAAASGYKYVKRKPSDTNQSRPYQVQMRTGKRGNDVVDGGHFESLEKASRKASEMKLIYKKKERRVLQLDPRKLPQLQAGSSDALNATPTLVAETQADAPAAVATPEGSSDCLDAQKPLTAQAGASHSAPSGPAAGPEEAAAAPGSSDALGADIFQWAARVMTPHVWLEALDVYLDASLKGMRLLVLVYKQGDLVLQPAEEFFAKLCPDAVGRTCGAVTPSRTRPIGFRAAAAAAAAAELDSQEAQCVEESLRCQAVGRDIRSDDIQKATKVVCRLEEKEKRPLPLLGSQCTLQQALGSHATLEAAKQDLWWLLAYLRMGKQGMDQLIIADHFAARRAGMCKDLRWHDKLRRDLKVSEIQQAHAGQRTSRAQAWREVQDKIRGGVSLPDSMQLQSGDVVLVQVADKWCPAIVLALWRLCKKGSGAMLTYDAQPRGVLHSLRVALCDQADGGALDVSSDSSCQVVKLESVGPVLAVKECVSGSNGFRCKLRSSSLEVLSNLGPVPEPKTKVSKGGKHIEPAPSKFKRTKDGKKLVIQEMRRMLYEDADKNSKCPLLDKALAEVSLGPPYHRQALEPLLESGMDFFSAYFWSIRSRVEFSLKEPVNMLRRGFLAEKVVACAPGDDLLSDGSEKVFAVLFTQAVYDYNSDNNITAIAELDEDVKFYQSASTRYWGSLAKSMLSLFMSIAGGVSWEEAVTPLDRISTIWTFCFLFYIAFTYFAVLNVVTGVFCQSAIESAQNDHAMVVQSMIDNKTAHLTKIKALFSEIGAEESGVLTIGVFEEKIKTPAVRQYFEALGLDVWDAWSFFKLLDVDGGGAVEIEEFFLGCLKFRGAARSMDVGKILQDQKWMINNQGKFQEYLQEELSFVKEELLLLNDALAAKGGELSTSLDTRQIPDTRNAHREILGCTGARLQVGTPEELYSKAQARGFSLAQALDWEVRSEGDAHSLWGSLGEGLRGG</sequence>
<gene>
    <name evidence="4" type="ORF">AK812_SmicGene6680</name>
</gene>
<evidence type="ECO:0000256" key="2">
    <source>
        <dbReference type="SAM" id="MobiDB-lite"/>
    </source>
</evidence>
<dbReference type="Gene3D" id="1.10.287.70">
    <property type="match status" value="1"/>
</dbReference>